<feature type="region of interest" description="Disordered" evidence="5">
    <location>
        <begin position="46"/>
        <end position="76"/>
    </location>
</feature>
<evidence type="ECO:0000256" key="2">
    <source>
        <dbReference type="ARBA" id="ARBA00005728"/>
    </source>
</evidence>
<evidence type="ECO:0000313" key="6">
    <source>
        <dbReference type="Ensembl" id="ENSCSEP00000024467.1"/>
    </source>
</evidence>
<feature type="compositionally biased region" description="Basic and acidic residues" evidence="5">
    <location>
        <begin position="136"/>
        <end position="156"/>
    </location>
</feature>
<organism evidence="6 7">
    <name type="scientific">Cynoglossus semilaevis</name>
    <name type="common">Tongue sole</name>
    <dbReference type="NCBI Taxonomy" id="244447"/>
    <lineage>
        <taxon>Eukaryota</taxon>
        <taxon>Metazoa</taxon>
        <taxon>Chordata</taxon>
        <taxon>Craniata</taxon>
        <taxon>Vertebrata</taxon>
        <taxon>Euteleostomi</taxon>
        <taxon>Actinopterygii</taxon>
        <taxon>Neopterygii</taxon>
        <taxon>Teleostei</taxon>
        <taxon>Neoteleostei</taxon>
        <taxon>Acanthomorphata</taxon>
        <taxon>Carangaria</taxon>
        <taxon>Pleuronectiformes</taxon>
        <taxon>Pleuronectoidei</taxon>
        <taxon>Cynoglossidae</taxon>
        <taxon>Cynoglossinae</taxon>
        <taxon>Cynoglossus</taxon>
    </lineage>
</organism>
<reference evidence="6 7" key="1">
    <citation type="journal article" date="2014" name="Nat. Genet.">
        <title>Whole-genome sequence of a flatfish provides insights into ZW sex chromosome evolution and adaptation to a benthic lifestyle.</title>
        <authorList>
            <person name="Chen S."/>
            <person name="Zhang G."/>
            <person name="Shao C."/>
            <person name="Huang Q."/>
            <person name="Liu G."/>
            <person name="Zhang P."/>
            <person name="Song W."/>
            <person name="An N."/>
            <person name="Chalopin D."/>
            <person name="Volff J.N."/>
            <person name="Hong Y."/>
            <person name="Li Q."/>
            <person name="Sha Z."/>
            <person name="Zhou H."/>
            <person name="Xie M."/>
            <person name="Yu Q."/>
            <person name="Liu Y."/>
            <person name="Xiang H."/>
            <person name="Wang N."/>
            <person name="Wu K."/>
            <person name="Yang C."/>
            <person name="Zhou Q."/>
            <person name="Liao X."/>
            <person name="Yang L."/>
            <person name="Hu Q."/>
            <person name="Zhang J."/>
            <person name="Meng L."/>
            <person name="Jin L."/>
            <person name="Tian Y."/>
            <person name="Lian J."/>
            <person name="Yang J."/>
            <person name="Miao G."/>
            <person name="Liu S."/>
            <person name="Liang Z."/>
            <person name="Yan F."/>
            <person name="Li Y."/>
            <person name="Sun B."/>
            <person name="Zhang H."/>
            <person name="Zhang J."/>
            <person name="Zhu Y."/>
            <person name="Du M."/>
            <person name="Zhao Y."/>
            <person name="Schartl M."/>
            <person name="Tang Q."/>
            <person name="Wang J."/>
        </authorList>
    </citation>
    <scope>NUCLEOTIDE SEQUENCE</scope>
</reference>
<protein>
    <submittedName>
        <fullName evidence="6">MAP6 domain containing 1</fullName>
    </submittedName>
</protein>
<dbReference type="GO" id="GO:0005801">
    <property type="term" value="C:cis-Golgi network"/>
    <property type="evidence" value="ECO:0007669"/>
    <property type="project" value="TreeGrafter"/>
</dbReference>
<accession>A0A3P8WDF0</accession>
<keyword evidence="3" id="KW-0963">Cytoplasm</keyword>
<dbReference type="GO" id="GO:0000226">
    <property type="term" value="P:microtubule cytoskeleton organization"/>
    <property type="evidence" value="ECO:0007669"/>
    <property type="project" value="InterPro"/>
</dbReference>
<dbReference type="PANTHER" id="PTHR14759">
    <property type="entry name" value="STOP PROTEIN"/>
    <property type="match status" value="1"/>
</dbReference>
<dbReference type="GO" id="GO:0005874">
    <property type="term" value="C:microtubule"/>
    <property type="evidence" value="ECO:0007669"/>
    <property type="project" value="InterPro"/>
</dbReference>
<dbReference type="GO" id="GO:0005516">
    <property type="term" value="F:calmodulin binding"/>
    <property type="evidence" value="ECO:0007669"/>
    <property type="project" value="InterPro"/>
</dbReference>
<comment type="similarity">
    <text evidence="2">Belongs to the STOP family.</text>
</comment>
<evidence type="ECO:0000256" key="4">
    <source>
        <dbReference type="ARBA" id="ARBA00023212"/>
    </source>
</evidence>
<sequence>MAWPCITRVCCLARFWNQLDKSDLSVPLATQNYSDISDQEVRSITKQVSATEPRTRTGSPRVTADGAGARGSFRARKEPVYKPREDYHPPPVPFPGVTQYKQDFKPWPIPRKENFPWISNGGSKVSGSPVNTHPSPGERGERGRGQQRLGEQEENKTSCYQEYRPWTGAKPAKSARKNPPAEYFSQVSEAAHSQCRTSYQAAYSSDTHRSTVKTKLSPNASAVFQSGPRVFNI</sequence>
<dbReference type="GO" id="GO:0070507">
    <property type="term" value="P:regulation of microtubule cytoskeleton organization"/>
    <property type="evidence" value="ECO:0007669"/>
    <property type="project" value="TreeGrafter"/>
</dbReference>
<reference evidence="6" key="3">
    <citation type="submission" date="2025-09" db="UniProtKB">
        <authorList>
            <consortium name="Ensembl"/>
        </authorList>
    </citation>
    <scope>IDENTIFICATION</scope>
</reference>
<feature type="compositionally biased region" description="Polar residues" evidence="5">
    <location>
        <begin position="46"/>
        <end position="60"/>
    </location>
</feature>
<dbReference type="InParanoid" id="A0A3P8WDF0"/>
<proteinExistence type="inferred from homology"/>
<evidence type="ECO:0000256" key="1">
    <source>
        <dbReference type="ARBA" id="ARBA00004245"/>
    </source>
</evidence>
<evidence type="ECO:0000313" key="7">
    <source>
        <dbReference type="Proteomes" id="UP000265120"/>
    </source>
</evidence>
<comment type="subcellular location">
    <subcellularLocation>
        <location evidence="1">Cytoplasm</location>
        <location evidence="1">Cytoskeleton</location>
    </subcellularLocation>
</comment>
<dbReference type="Proteomes" id="UP000265120">
    <property type="component" value="Chromosome 20"/>
</dbReference>
<evidence type="ECO:0000256" key="3">
    <source>
        <dbReference type="ARBA" id="ARBA00022490"/>
    </source>
</evidence>
<feature type="compositionally biased region" description="Polar residues" evidence="5">
    <location>
        <begin position="120"/>
        <end position="134"/>
    </location>
</feature>
<name>A0A3P8WDF0_CYNSE</name>
<dbReference type="OMA" id="PREDYQP"/>
<dbReference type="PANTHER" id="PTHR14759:SF37">
    <property type="entry name" value="MAP6 DOMAIN-CONTAINING PROTEIN 1"/>
    <property type="match status" value="1"/>
</dbReference>
<dbReference type="GO" id="GO:0030705">
    <property type="term" value="P:cytoskeleton-dependent intracellular transport"/>
    <property type="evidence" value="ECO:0007669"/>
    <property type="project" value="TreeGrafter"/>
</dbReference>
<feature type="region of interest" description="Disordered" evidence="5">
    <location>
        <begin position="111"/>
        <end position="188"/>
    </location>
</feature>
<dbReference type="GeneTree" id="ENSGT00530000063947"/>
<keyword evidence="4" id="KW-0206">Cytoskeleton</keyword>
<dbReference type="AlphaFoldDB" id="A0A3P8WDF0"/>
<dbReference type="Ensembl" id="ENSCSET00000024798.1">
    <property type="protein sequence ID" value="ENSCSEP00000024467.1"/>
    <property type="gene ID" value="ENSCSEG00000015627.1"/>
</dbReference>
<dbReference type="STRING" id="244447.ENSCSEP00000024467"/>
<dbReference type="GO" id="GO:0008017">
    <property type="term" value="F:microtubule binding"/>
    <property type="evidence" value="ECO:0007669"/>
    <property type="project" value="InterPro"/>
</dbReference>
<keyword evidence="7" id="KW-1185">Reference proteome</keyword>
<dbReference type="InterPro" id="IPR007882">
    <property type="entry name" value="MAP6"/>
</dbReference>
<dbReference type="GO" id="GO:0005798">
    <property type="term" value="C:Golgi-associated vesicle"/>
    <property type="evidence" value="ECO:0007669"/>
    <property type="project" value="TreeGrafter"/>
</dbReference>
<reference evidence="6" key="2">
    <citation type="submission" date="2025-08" db="UniProtKB">
        <authorList>
            <consortium name="Ensembl"/>
        </authorList>
    </citation>
    <scope>IDENTIFICATION</scope>
</reference>
<evidence type="ECO:0000256" key="5">
    <source>
        <dbReference type="SAM" id="MobiDB-lite"/>
    </source>
</evidence>